<sequence length="168" mass="18685">MTPHCPTIATHFHPFFPLLIPEMIYNIQAATPNAAATTPLTSPAPMVGAAALLIDDMEEDDEAKIDSLAVFVFDSLADVDVEEERAPELEAVAEEAGGALRMIVSLVCLKMRNWKWKGGEGGRTMIQPERQRGQRGRRGKWLRDALWCLVSSWFGIELVWYRAGLVSM</sequence>
<keyword evidence="2" id="KW-1185">Reference proteome</keyword>
<organism evidence="1 2">
    <name type="scientific">Clathrospora elynae</name>
    <dbReference type="NCBI Taxonomy" id="706981"/>
    <lineage>
        <taxon>Eukaryota</taxon>
        <taxon>Fungi</taxon>
        <taxon>Dikarya</taxon>
        <taxon>Ascomycota</taxon>
        <taxon>Pezizomycotina</taxon>
        <taxon>Dothideomycetes</taxon>
        <taxon>Pleosporomycetidae</taxon>
        <taxon>Pleosporales</taxon>
        <taxon>Diademaceae</taxon>
        <taxon>Clathrospora</taxon>
    </lineage>
</organism>
<evidence type="ECO:0000313" key="1">
    <source>
        <dbReference type="EMBL" id="KAF1940633.1"/>
    </source>
</evidence>
<gene>
    <name evidence="1" type="ORF">EJ02DRAFT_227216</name>
</gene>
<accession>A0A6A5SKE8</accession>
<dbReference type="AlphaFoldDB" id="A0A6A5SKE8"/>
<dbReference type="Proteomes" id="UP000800038">
    <property type="component" value="Unassembled WGS sequence"/>
</dbReference>
<name>A0A6A5SKE8_9PLEO</name>
<proteinExistence type="predicted"/>
<protein>
    <submittedName>
        <fullName evidence="1">Uncharacterized protein</fullName>
    </submittedName>
</protein>
<reference evidence="1" key="1">
    <citation type="journal article" date="2020" name="Stud. Mycol.">
        <title>101 Dothideomycetes genomes: a test case for predicting lifestyles and emergence of pathogens.</title>
        <authorList>
            <person name="Haridas S."/>
            <person name="Albert R."/>
            <person name="Binder M."/>
            <person name="Bloem J."/>
            <person name="Labutti K."/>
            <person name="Salamov A."/>
            <person name="Andreopoulos B."/>
            <person name="Baker S."/>
            <person name="Barry K."/>
            <person name="Bills G."/>
            <person name="Bluhm B."/>
            <person name="Cannon C."/>
            <person name="Castanera R."/>
            <person name="Culley D."/>
            <person name="Daum C."/>
            <person name="Ezra D."/>
            <person name="Gonzalez J."/>
            <person name="Henrissat B."/>
            <person name="Kuo A."/>
            <person name="Liang C."/>
            <person name="Lipzen A."/>
            <person name="Lutzoni F."/>
            <person name="Magnuson J."/>
            <person name="Mondo S."/>
            <person name="Nolan M."/>
            <person name="Ohm R."/>
            <person name="Pangilinan J."/>
            <person name="Park H.-J."/>
            <person name="Ramirez L."/>
            <person name="Alfaro M."/>
            <person name="Sun H."/>
            <person name="Tritt A."/>
            <person name="Yoshinaga Y."/>
            <person name="Zwiers L.-H."/>
            <person name="Turgeon B."/>
            <person name="Goodwin S."/>
            <person name="Spatafora J."/>
            <person name="Crous P."/>
            <person name="Grigoriev I."/>
        </authorList>
    </citation>
    <scope>NUCLEOTIDE SEQUENCE</scope>
    <source>
        <strain evidence="1">CBS 161.51</strain>
    </source>
</reference>
<dbReference type="EMBL" id="ML976060">
    <property type="protein sequence ID" value="KAF1940633.1"/>
    <property type="molecule type" value="Genomic_DNA"/>
</dbReference>
<evidence type="ECO:0000313" key="2">
    <source>
        <dbReference type="Proteomes" id="UP000800038"/>
    </source>
</evidence>